<dbReference type="AlphaFoldDB" id="A0A3N4LJH3"/>
<evidence type="ECO:0000313" key="4">
    <source>
        <dbReference type="Proteomes" id="UP000267821"/>
    </source>
</evidence>
<dbReference type="PANTHER" id="PTHR40629:SF1">
    <property type="entry name" value="PRO41 PROTEIN"/>
    <property type="match status" value="1"/>
</dbReference>
<feature type="domain" description="DUF7727" evidence="2">
    <location>
        <begin position="1"/>
        <end position="126"/>
    </location>
</feature>
<keyword evidence="1" id="KW-0812">Transmembrane</keyword>
<name>A0A3N4LJH3_9PEZI</name>
<keyword evidence="1" id="KW-1133">Transmembrane helix</keyword>
<protein>
    <recommendedName>
        <fullName evidence="2">DUF7727 domain-containing protein</fullName>
    </recommendedName>
</protein>
<dbReference type="Pfam" id="PF24853">
    <property type="entry name" value="DUF7727"/>
    <property type="match status" value="1"/>
</dbReference>
<evidence type="ECO:0000256" key="1">
    <source>
        <dbReference type="SAM" id="Phobius"/>
    </source>
</evidence>
<dbReference type="OrthoDB" id="2110422at2759"/>
<sequence>MGRLIKNHLARLIILTAATYQIAAAIHGFFWPKIFWDMWTKALDPAVKPFPILQICNIIAGIFGLCWEYPLPFLIPNTALHRSIAARLAIYPISILLAALTYQGTNAAIYYIVGLIVFFWGHTEGEIVCMPWKVPTRRLVVTLREPIKS</sequence>
<proteinExistence type="predicted"/>
<keyword evidence="4" id="KW-1185">Reference proteome</keyword>
<feature type="transmembrane region" description="Helical" evidence="1">
    <location>
        <begin position="12"/>
        <end position="31"/>
    </location>
</feature>
<dbReference type="InterPro" id="IPR056144">
    <property type="entry name" value="DUF7727"/>
</dbReference>
<gene>
    <name evidence="3" type="ORF">L211DRAFT_493896</name>
</gene>
<feature type="transmembrane region" description="Helical" evidence="1">
    <location>
        <begin position="108"/>
        <end position="129"/>
    </location>
</feature>
<evidence type="ECO:0000259" key="2">
    <source>
        <dbReference type="Pfam" id="PF24853"/>
    </source>
</evidence>
<evidence type="ECO:0000313" key="3">
    <source>
        <dbReference type="EMBL" id="RPB20801.1"/>
    </source>
</evidence>
<reference evidence="3 4" key="1">
    <citation type="journal article" date="2018" name="Nat. Ecol. Evol.">
        <title>Pezizomycetes genomes reveal the molecular basis of ectomycorrhizal truffle lifestyle.</title>
        <authorList>
            <person name="Murat C."/>
            <person name="Payen T."/>
            <person name="Noel B."/>
            <person name="Kuo A."/>
            <person name="Morin E."/>
            <person name="Chen J."/>
            <person name="Kohler A."/>
            <person name="Krizsan K."/>
            <person name="Balestrini R."/>
            <person name="Da Silva C."/>
            <person name="Montanini B."/>
            <person name="Hainaut M."/>
            <person name="Levati E."/>
            <person name="Barry K.W."/>
            <person name="Belfiori B."/>
            <person name="Cichocki N."/>
            <person name="Clum A."/>
            <person name="Dockter R.B."/>
            <person name="Fauchery L."/>
            <person name="Guy J."/>
            <person name="Iotti M."/>
            <person name="Le Tacon F."/>
            <person name="Lindquist E.A."/>
            <person name="Lipzen A."/>
            <person name="Malagnac F."/>
            <person name="Mello A."/>
            <person name="Molinier V."/>
            <person name="Miyauchi S."/>
            <person name="Poulain J."/>
            <person name="Riccioni C."/>
            <person name="Rubini A."/>
            <person name="Sitrit Y."/>
            <person name="Splivallo R."/>
            <person name="Traeger S."/>
            <person name="Wang M."/>
            <person name="Zifcakova L."/>
            <person name="Wipf D."/>
            <person name="Zambonelli A."/>
            <person name="Paolocci F."/>
            <person name="Nowrousian M."/>
            <person name="Ottonello S."/>
            <person name="Baldrian P."/>
            <person name="Spatafora J.W."/>
            <person name="Henrissat B."/>
            <person name="Nagy L.G."/>
            <person name="Aury J.M."/>
            <person name="Wincker P."/>
            <person name="Grigoriev I.V."/>
            <person name="Bonfante P."/>
            <person name="Martin F.M."/>
        </authorList>
    </citation>
    <scope>NUCLEOTIDE SEQUENCE [LARGE SCALE GENOMIC DNA]</scope>
    <source>
        <strain evidence="3 4">ATCC MYA-4762</strain>
    </source>
</reference>
<feature type="transmembrane region" description="Helical" evidence="1">
    <location>
        <begin position="84"/>
        <end position="102"/>
    </location>
</feature>
<keyword evidence="1" id="KW-0472">Membrane</keyword>
<organism evidence="3 4">
    <name type="scientific">Terfezia boudieri ATCC MYA-4762</name>
    <dbReference type="NCBI Taxonomy" id="1051890"/>
    <lineage>
        <taxon>Eukaryota</taxon>
        <taxon>Fungi</taxon>
        <taxon>Dikarya</taxon>
        <taxon>Ascomycota</taxon>
        <taxon>Pezizomycotina</taxon>
        <taxon>Pezizomycetes</taxon>
        <taxon>Pezizales</taxon>
        <taxon>Pezizaceae</taxon>
        <taxon>Terfezia</taxon>
    </lineage>
</organism>
<dbReference type="InParanoid" id="A0A3N4LJH3"/>
<dbReference type="PANTHER" id="PTHR40629">
    <property type="entry name" value="PRO41 PROTEIN"/>
    <property type="match status" value="1"/>
</dbReference>
<accession>A0A3N4LJH3</accession>
<dbReference type="EMBL" id="ML121567">
    <property type="protein sequence ID" value="RPB20801.1"/>
    <property type="molecule type" value="Genomic_DNA"/>
</dbReference>
<dbReference type="Proteomes" id="UP000267821">
    <property type="component" value="Unassembled WGS sequence"/>
</dbReference>
<feature type="transmembrane region" description="Helical" evidence="1">
    <location>
        <begin position="51"/>
        <end position="72"/>
    </location>
</feature>